<evidence type="ECO:0000256" key="2">
    <source>
        <dbReference type="ARBA" id="ARBA00023163"/>
    </source>
</evidence>
<dbReference type="InterPro" id="IPR000014">
    <property type="entry name" value="PAS"/>
</dbReference>
<dbReference type="CDD" id="cd00130">
    <property type="entry name" value="PAS"/>
    <property type="match status" value="2"/>
</dbReference>
<feature type="domain" description="PAS" evidence="4">
    <location>
        <begin position="407"/>
        <end position="458"/>
    </location>
</feature>
<protein>
    <submittedName>
        <fullName evidence="5">PAS domain-containing protein</fullName>
    </submittedName>
</protein>
<dbReference type="GeneID" id="73291136"/>
<evidence type="ECO:0000256" key="3">
    <source>
        <dbReference type="SAM" id="MobiDB-lite"/>
    </source>
</evidence>
<dbReference type="Pfam" id="PF15915">
    <property type="entry name" value="BAT"/>
    <property type="match status" value="1"/>
</dbReference>
<dbReference type="SUPFAM" id="SSF55785">
    <property type="entry name" value="PYP-like sensor domain (PAS domain)"/>
    <property type="match status" value="3"/>
</dbReference>
<dbReference type="EMBL" id="CP100355">
    <property type="protein sequence ID" value="UTF52842.1"/>
    <property type="molecule type" value="Genomic_DNA"/>
</dbReference>
<name>A0A9E7SUG5_9EURY</name>
<dbReference type="SUPFAM" id="SSF55781">
    <property type="entry name" value="GAF domain-like"/>
    <property type="match status" value="2"/>
</dbReference>
<evidence type="ECO:0000313" key="5">
    <source>
        <dbReference type="EMBL" id="UTF52842.1"/>
    </source>
</evidence>
<dbReference type="PANTHER" id="PTHR34236:SF1">
    <property type="entry name" value="DIMETHYL SULFOXIDE REDUCTASE TRANSCRIPTIONAL ACTIVATOR"/>
    <property type="match status" value="1"/>
</dbReference>
<feature type="region of interest" description="Disordered" evidence="3">
    <location>
        <begin position="24"/>
        <end position="56"/>
    </location>
</feature>
<dbReference type="Pfam" id="PF04967">
    <property type="entry name" value="HTH_10"/>
    <property type="match status" value="1"/>
</dbReference>
<dbReference type="Gene3D" id="3.30.450.20">
    <property type="entry name" value="PAS domain"/>
    <property type="match status" value="3"/>
</dbReference>
<keyword evidence="1" id="KW-0805">Transcription regulation</keyword>
<dbReference type="SMART" id="SM00091">
    <property type="entry name" value="PAS"/>
    <property type="match status" value="3"/>
</dbReference>
<sequence length="1091" mass="120966">MESMRHAMEAATGTVLAVGTASWLEGIGPPAEPENAEDGRTWAGDDGSQRADHPVSVYGPVSAVEERPPGLESLETVDCIITDDVETVSAASAALEDVPVIVGPPADRSAVSDRGRNRDGDPLAAHLEAALDAGANDVVDVTTAEHPGLLRRRLAAVLDRQRATAAAAEVNTWCRTLIEKSQSLFLVLDDGGRVTFAGPSTPHIVGADPDVLVDHPFDERIHYDDRDSFYRAFEAVREADTGTSKTCEYRYRHADKTWRVHEAVLTNRFEDPAVDGIVVSARDITAYRRVKHELSESFDRVTDAFFSLDTNGNFTYLNERAEELLETSKEETLGRSFVDVFPEAEGGDFQREAIAALQSQEARTIESYYEPFNRWIEARMYPSPTGLSIYFRDVSRRVRRERALVERSERLQVLVENVPVVLFVIDDDGTFTLSEGRGLERIGLDPGSVVGQSIYDVYAEHPSVIGDVNRALGGESVHSFQRIKDRIFETWYRPVVTGGTVERIIGIGVDVTERRQYDETLNTLYEATQHLLTVESKQTACEYIVDVATDVLNLENVVVFRFDDRENELVPAAYTTDLLTDIGSPPRLGPNKSISWQTFVDGEAKVFDDIRTSPHVYDEDTAVRSGLFVPLGEHGVLATLSTEEGQFTDETVDLAQVFGATAEAALDRISRTQRLHEREQELKRQNEYLERLNEASSLREEIESLLLRASSRDEIETGLCDRLTDLEDCSYVWIGEPDPGGNEILARHEAGYGRGYLESVTVTAVDDPAAEPAGRTARTLEPTNVDNVAQDLRHGAWRTEALSRDFQSVYAVPLVFDDFLYGILTLYSTDRTGFDGPIRSVLDDLGETVAYTINAVQRKQALLGGATTEVELEVTTETPLTALSSVANARVELEGIIQQDDGTSTVFASVDSDVEPDVLDSIETVTDGTIISRTDDRTVIQLELTEPFLAAVVDGHGGLLRSFTVHPETGTRTTLEIPNSVAVREVLAEMNRRGFSASMVARRERSDENERLAGDPRTRERDQFLSLLTDRQREVVQTAYHGGFFEWPRETTGEELAGSLGISPPAFHNHVRSAERKLFTAVFDYEWSRVN</sequence>
<accession>A0A9E7SUG5</accession>
<evidence type="ECO:0000313" key="6">
    <source>
        <dbReference type="Proteomes" id="UP001056855"/>
    </source>
</evidence>
<dbReference type="InterPro" id="IPR003018">
    <property type="entry name" value="GAF"/>
</dbReference>
<keyword evidence="6" id="KW-1185">Reference proteome</keyword>
<dbReference type="PANTHER" id="PTHR34236">
    <property type="entry name" value="DIMETHYL SULFOXIDE REDUCTASE TRANSCRIPTIONAL ACTIVATOR"/>
    <property type="match status" value="1"/>
</dbReference>
<gene>
    <name evidence="5" type="ORF">NGM29_13780</name>
</gene>
<dbReference type="Pfam" id="PF13185">
    <property type="entry name" value="GAF_2"/>
    <property type="match status" value="2"/>
</dbReference>
<dbReference type="KEGG" id="sawl:NGM29_13780"/>
<dbReference type="PROSITE" id="PS50112">
    <property type="entry name" value="PAS"/>
    <property type="match status" value="3"/>
</dbReference>
<proteinExistence type="predicted"/>
<dbReference type="InterPro" id="IPR035965">
    <property type="entry name" value="PAS-like_dom_sf"/>
</dbReference>
<dbReference type="InterPro" id="IPR029016">
    <property type="entry name" value="GAF-like_dom_sf"/>
</dbReference>
<dbReference type="Proteomes" id="UP001056855">
    <property type="component" value="Chromosome"/>
</dbReference>
<evidence type="ECO:0000256" key="1">
    <source>
        <dbReference type="ARBA" id="ARBA00023015"/>
    </source>
</evidence>
<dbReference type="Pfam" id="PF08448">
    <property type="entry name" value="PAS_4"/>
    <property type="match status" value="2"/>
</dbReference>
<dbReference type="InterPro" id="IPR013655">
    <property type="entry name" value="PAS_fold_3"/>
</dbReference>
<feature type="domain" description="PAS" evidence="4">
    <location>
        <begin position="175"/>
        <end position="240"/>
    </location>
</feature>
<organism evidence="5 6">
    <name type="scientific">Natronosalvus rutilus</name>
    <dbReference type="NCBI Taxonomy" id="2953753"/>
    <lineage>
        <taxon>Archaea</taxon>
        <taxon>Methanobacteriati</taxon>
        <taxon>Methanobacteriota</taxon>
        <taxon>Stenosarchaea group</taxon>
        <taxon>Halobacteria</taxon>
        <taxon>Halobacteriales</taxon>
        <taxon>Natrialbaceae</taxon>
        <taxon>Natronosalvus</taxon>
    </lineage>
</organism>
<dbReference type="AlphaFoldDB" id="A0A9E7SUG5"/>
<dbReference type="NCBIfam" id="TIGR00229">
    <property type="entry name" value="sensory_box"/>
    <property type="match status" value="3"/>
</dbReference>
<dbReference type="InterPro" id="IPR031803">
    <property type="entry name" value="BAT_GAF/HTH-assoc"/>
</dbReference>
<dbReference type="InterPro" id="IPR007050">
    <property type="entry name" value="HTH_bacterioopsin"/>
</dbReference>
<keyword evidence="2" id="KW-0804">Transcription</keyword>
<dbReference type="Gene3D" id="3.30.450.40">
    <property type="match status" value="2"/>
</dbReference>
<dbReference type="InterPro" id="IPR013656">
    <property type="entry name" value="PAS_4"/>
</dbReference>
<dbReference type="RefSeq" id="WP_254156909.1">
    <property type="nucleotide sequence ID" value="NZ_CP100355.1"/>
</dbReference>
<feature type="domain" description="PAS" evidence="4">
    <location>
        <begin position="290"/>
        <end position="360"/>
    </location>
</feature>
<dbReference type="Pfam" id="PF08447">
    <property type="entry name" value="PAS_3"/>
    <property type="match status" value="1"/>
</dbReference>
<evidence type="ECO:0000259" key="4">
    <source>
        <dbReference type="PROSITE" id="PS50112"/>
    </source>
</evidence>
<dbReference type="SMART" id="SM00065">
    <property type="entry name" value="GAF"/>
    <property type="match status" value="2"/>
</dbReference>
<reference evidence="5" key="1">
    <citation type="submission" date="2022-06" db="EMBL/GenBank/DDBJ databases">
        <title>Diverse halophilic archaea isolated from saline environments.</title>
        <authorList>
            <person name="Cui H.-L."/>
        </authorList>
    </citation>
    <scope>NUCLEOTIDE SEQUENCE</scope>
    <source>
        <strain evidence="5">WLHS1</strain>
    </source>
</reference>